<dbReference type="InterPro" id="IPR011818">
    <property type="entry name" value="Uridylate_kinase_arch/spir"/>
</dbReference>
<evidence type="ECO:0000256" key="13">
    <source>
        <dbReference type="ARBA" id="ARBA00047767"/>
    </source>
</evidence>
<keyword evidence="7 15" id="KW-0808">Transferase</keyword>
<evidence type="ECO:0000256" key="9">
    <source>
        <dbReference type="ARBA" id="ARBA00022777"/>
    </source>
</evidence>
<keyword evidence="10" id="KW-0067">ATP-binding</keyword>
<evidence type="ECO:0000256" key="3">
    <source>
        <dbReference type="ARBA" id="ARBA00007614"/>
    </source>
</evidence>
<dbReference type="InterPro" id="IPR011817">
    <property type="entry name" value="Uridylate_kinase"/>
</dbReference>
<dbReference type="KEGG" id="sper:EW093_11860"/>
<evidence type="ECO:0000256" key="1">
    <source>
        <dbReference type="ARBA" id="ARBA00004496"/>
    </source>
</evidence>
<dbReference type="NCBIfam" id="TIGR02076">
    <property type="entry name" value="pyrH_arch"/>
    <property type="match status" value="1"/>
</dbReference>
<evidence type="ECO:0000256" key="7">
    <source>
        <dbReference type="ARBA" id="ARBA00022679"/>
    </source>
</evidence>
<dbReference type="Gene3D" id="3.40.1160.10">
    <property type="entry name" value="Acetylglutamate kinase-like"/>
    <property type="match status" value="1"/>
</dbReference>
<evidence type="ECO:0000256" key="12">
    <source>
        <dbReference type="ARBA" id="ARBA00032092"/>
    </source>
</evidence>
<comment type="catalytic activity">
    <reaction evidence="13">
        <text>UMP + ATP = UDP + ADP</text>
        <dbReference type="Rhea" id="RHEA:24400"/>
        <dbReference type="ChEBI" id="CHEBI:30616"/>
        <dbReference type="ChEBI" id="CHEBI:57865"/>
        <dbReference type="ChEBI" id="CHEBI:58223"/>
        <dbReference type="ChEBI" id="CHEBI:456216"/>
        <dbReference type="EC" id="2.7.4.22"/>
    </reaction>
</comment>
<sequence length="229" mass="25334">MENIQILDLGGSIVAPDQVDTEFIKEFKTFLVNWLDEDESRKAILIIGGGGAARKYQTAYRDIDNNPTDEEQDWIGIAATRLNGQLLKGVFKDYCFDDVIINPETEGSFKGRVMVAAGWKPGFSTDYDSVVLAKRFGAKTVLSLSNIAKIYTDDPKTNPNAEPVDNMTWDEYKKLCGNEWTPGKNIPFDPVATKLAAELGLTVKAAAGKDLYNLKKIFDGKDFFGTTIS</sequence>
<evidence type="ECO:0000256" key="10">
    <source>
        <dbReference type="ARBA" id="ARBA00022840"/>
    </source>
</evidence>
<accession>A0A5C1QFL0</accession>
<evidence type="ECO:0000259" key="14">
    <source>
        <dbReference type="Pfam" id="PF00696"/>
    </source>
</evidence>
<dbReference type="GO" id="GO:0006225">
    <property type="term" value="P:UDP biosynthetic process"/>
    <property type="evidence" value="ECO:0007669"/>
    <property type="project" value="TreeGrafter"/>
</dbReference>
<protein>
    <recommendedName>
        <fullName evidence="5">Uridylate kinase</fullName>
        <ecNumber evidence="4">2.7.4.22</ecNumber>
    </recommendedName>
    <alternativeName>
        <fullName evidence="12">Uridine monophosphate kinase</fullName>
    </alternativeName>
</protein>
<keyword evidence="9 15" id="KW-0418">Kinase</keyword>
<dbReference type="EC" id="2.7.4.22" evidence="4"/>
<dbReference type="PANTHER" id="PTHR42833:SF4">
    <property type="entry name" value="URIDYLATE KINASE PUMPKIN, CHLOROPLASTIC"/>
    <property type="match status" value="1"/>
</dbReference>
<dbReference type="PANTHER" id="PTHR42833">
    <property type="entry name" value="URIDYLATE KINASE"/>
    <property type="match status" value="1"/>
</dbReference>
<comment type="pathway">
    <text evidence="2">Pyrimidine metabolism; CTP biosynthesis via de novo pathway; UDP from UMP (UMPK route): step 1/1.</text>
</comment>
<dbReference type="Pfam" id="PF00696">
    <property type="entry name" value="AA_kinase"/>
    <property type="match status" value="1"/>
</dbReference>
<keyword evidence="6" id="KW-0963">Cytoplasm</keyword>
<comment type="similarity">
    <text evidence="3">Belongs to the UMP kinase family.</text>
</comment>
<dbReference type="Proteomes" id="UP000323824">
    <property type="component" value="Chromosome"/>
</dbReference>
<feature type="domain" description="Aspartate/glutamate/uridylate kinase" evidence="14">
    <location>
        <begin position="5"/>
        <end position="199"/>
    </location>
</feature>
<dbReference type="AlphaFoldDB" id="A0A5C1QFL0"/>
<evidence type="ECO:0000256" key="4">
    <source>
        <dbReference type="ARBA" id="ARBA00012899"/>
    </source>
</evidence>
<dbReference type="GO" id="GO:0044210">
    <property type="term" value="P:'de novo' CTP biosynthetic process"/>
    <property type="evidence" value="ECO:0007669"/>
    <property type="project" value="UniProtKB-UniPathway"/>
</dbReference>
<evidence type="ECO:0000313" key="15">
    <source>
        <dbReference type="EMBL" id="QEN05376.1"/>
    </source>
</evidence>
<name>A0A5C1QFL0_9SPIO</name>
<keyword evidence="11" id="KW-0665">Pyrimidine biosynthesis</keyword>
<evidence type="ECO:0000256" key="5">
    <source>
        <dbReference type="ARBA" id="ARBA00016403"/>
    </source>
</evidence>
<dbReference type="GO" id="GO:0033862">
    <property type="term" value="F:UMP kinase activity"/>
    <property type="evidence" value="ECO:0007669"/>
    <property type="project" value="UniProtKB-EC"/>
</dbReference>
<gene>
    <name evidence="15" type="ORF">EW093_11860</name>
</gene>
<dbReference type="EMBL" id="CP035807">
    <property type="protein sequence ID" value="QEN05376.1"/>
    <property type="molecule type" value="Genomic_DNA"/>
</dbReference>
<dbReference type="UniPathway" id="UPA00159">
    <property type="reaction ID" value="UER00275"/>
</dbReference>
<reference evidence="15 16" key="1">
    <citation type="submission" date="2019-02" db="EMBL/GenBank/DDBJ databases">
        <authorList>
            <person name="Fomenkov A."/>
            <person name="Dubinina G."/>
            <person name="Grabovich M."/>
            <person name="Vincze T."/>
            <person name="Roberts R.J."/>
        </authorList>
    </citation>
    <scope>NUCLEOTIDE SEQUENCE [LARGE SCALE GENOMIC DNA]</scope>
    <source>
        <strain evidence="15 16">P</strain>
    </source>
</reference>
<dbReference type="RefSeq" id="WP_149568614.1">
    <property type="nucleotide sequence ID" value="NZ_CP035807.1"/>
</dbReference>
<dbReference type="SUPFAM" id="SSF53633">
    <property type="entry name" value="Carbamate kinase-like"/>
    <property type="match status" value="1"/>
</dbReference>
<proteinExistence type="inferred from homology"/>
<dbReference type="GO" id="GO:0005524">
    <property type="term" value="F:ATP binding"/>
    <property type="evidence" value="ECO:0007669"/>
    <property type="project" value="UniProtKB-KW"/>
</dbReference>
<evidence type="ECO:0000256" key="11">
    <source>
        <dbReference type="ARBA" id="ARBA00022975"/>
    </source>
</evidence>
<reference evidence="15 16" key="2">
    <citation type="submission" date="2019-09" db="EMBL/GenBank/DDBJ databases">
        <title>Complete Genome Sequence and Methylome Analysis of free living Spirochaetas.</title>
        <authorList>
            <person name="Leshcheva N."/>
            <person name="Mikheeva N."/>
        </authorList>
    </citation>
    <scope>NUCLEOTIDE SEQUENCE [LARGE SCALE GENOMIC DNA]</scope>
    <source>
        <strain evidence="15 16">P</strain>
    </source>
</reference>
<dbReference type="InterPro" id="IPR001048">
    <property type="entry name" value="Asp/Glu/Uridylate_kinase"/>
</dbReference>
<evidence type="ECO:0000256" key="2">
    <source>
        <dbReference type="ARBA" id="ARBA00004791"/>
    </source>
</evidence>
<evidence type="ECO:0000256" key="6">
    <source>
        <dbReference type="ARBA" id="ARBA00022490"/>
    </source>
</evidence>
<dbReference type="OrthoDB" id="350745at2"/>
<evidence type="ECO:0000313" key="16">
    <source>
        <dbReference type="Proteomes" id="UP000323824"/>
    </source>
</evidence>
<keyword evidence="16" id="KW-1185">Reference proteome</keyword>
<evidence type="ECO:0000256" key="8">
    <source>
        <dbReference type="ARBA" id="ARBA00022741"/>
    </source>
</evidence>
<organism evidence="15 16">
    <name type="scientific">Thiospirochaeta perfilievii</name>
    <dbReference type="NCBI Taxonomy" id="252967"/>
    <lineage>
        <taxon>Bacteria</taxon>
        <taxon>Pseudomonadati</taxon>
        <taxon>Spirochaetota</taxon>
        <taxon>Spirochaetia</taxon>
        <taxon>Spirochaetales</taxon>
        <taxon>Spirochaetaceae</taxon>
        <taxon>Thiospirochaeta</taxon>
    </lineage>
</organism>
<dbReference type="PIRSF" id="PIRSF005650">
    <property type="entry name" value="Uridylate_kin"/>
    <property type="match status" value="1"/>
</dbReference>
<dbReference type="GO" id="GO:0005737">
    <property type="term" value="C:cytoplasm"/>
    <property type="evidence" value="ECO:0007669"/>
    <property type="project" value="UniProtKB-SubCell"/>
</dbReference>
<comment type="subcellular location">
    <subcellularLocation>
        <location evidence="1">Cytoplasm</location>
    </subcellularLocation>
</comment>
<dbReference type="InterPro" id="IPR036393">
    <property type="entry name" value="AceGlu_kinase-like_sf"/>
</dbReference>
<keyword evidence="8" id="KW-0547">Nucleotide-binding</keyword>